<gene>
    <name evidence="1" type="ORF">HNQ07_003644</name>
</gene>
<proteinExistence type="predicted"/>
<evidence type="ECO:0000313" key="1">
    <source>
        <dbReference type="EMBL" id="MBB5378143.1"/>
    </source>
</evidence>
<dbReference type="AlphaFoldDB" id="A0A7W8KJ66"/>
<evidence type="ECO:0000313" key="2">
    <source>
        <dbReference type="Proteomes" id="UP000539473"/>
    </source>
</evidence>
<organism evidence="1 2">
    <name type="scientific">Deinococcus metalli</name>
    <dbReference type="NCBI Taxonomy" id="1141878"/>
    <lineage>
        <taxon>Bacteria</taxon>
        <taxon>Thermotogati</taxon>
        <taxon>Deinococcota</taxon>
        <taxon>Deinococci</taxon>
        <taxon>Deinococcales</taxon>
        <taxon>Deinococcaceae</taxon>
        <taxon>Deinococcus</taxon>
    </lineage>
</organism>
<accession>A0A7W8KJ66</accession>
<dbReference type="Proteomes" id="UP000539473">
    <property type="component" value="Unassembled WGS sequence"/>
</dbReference>
<protein>
    <submittedName>
        <fullName evidence="1">Uncharacterized protein</fullName>
    </submittedName>
</protein>
<comment type="caution">
    <text evidence="1">The sequence shown here is derived from an EMBL/GenBank/DDBJ whole genome shotgun (WGS) entry which is preliminary data.</text>
</comment>
<name>A0A7W8KJ66_9DEIO</name>
<dbReference type="EMBL" id="JACHFK010000011">
    <property type="protein sequence ID" value="MBB5378143.1"/>
    <property type="molecule type" value="Genomic_DNA"/>
</dbReference>
<reference evidence="1 2" key="1">
    <citation type="submission" date="2020-08" db="EMBL/GenBank/DDBJ databases">
        <title>Genomic Encyclopedia of Type Strains, Phase IV (KMG-IV): sequencing the most valuable type-strain genomes for metagenomic binning, comparative biology and taxonomic classification.</title>
        <authorList>
            <person name="Goeker M."/>
        </authorList>
    </citation>
    <scope>NUCLEOTIDE SEQUENCE [LARGE SCALE GENOMIC DNA]</scope>
    <source>
        <strain evidence="1 2">DSM 27521</strain>
    </source>
</reference>
<sequence length="29" mass="3247">MQTLGYPDLGKPVIHDLRRLVPATLPFTP</sequence>